<name>A0ABS1Z1S2_9GAMM</name>
<dbReference type="EMBL" id="JAFCXS010000001">
    <property type="protein sequence ID" value="MBM0746346.1"/>
    <property type="molecule type" value="Genomic_DNA"/>
</dbReference>
<organism evidence="2 3">
    <name type="scientific">Pantoea eucrina</name>
    <dbReference type="NCBI Taxonomy" id="472693"/>
    <lineage>
        <taxon>Bacteria</taxon>
        <taxon>Pseudomonadati</taxon>
        <taxon>Pseudomonadota</taxon>
        <taxon>Gammaproteobacteria</taxon>
        <taxon>Enterobacterales</taxon>
        <taxon>Erwiniaceae</taxon>
        <taxon>Pantoea</taxon>
    </lineage>
</organism>
<comment type="caution">
    <text evidence="2">The sequence shown here is derived from an EMBL/GenBank/DDBJ whole genome shotgun (WGS) entry which is preliminary data.</text>
</comment>
<feature type="region of interest" description="Disordered" evidence="1">
    <location>
        <begin position="42"/>
        <end position="78"/>
    </location>
</feature>
<reference evidence="2 3" key="1">
    <citation type="submission" date="2021-01" db="EMBL/GenBank/DDBJ databases">
        <title>Complete genome sequence of Pantoea eucrina OB49, a heavy metal tolerant bacterium with PGPR potential isolated from wheat in Algeria.</title>
        <authorList>
            <person name="Lekired A."/>
            <person name="Ouzari I.H."/>
        </authorList>
    </citation>
    <scope>NUCLEOTIDE SEQUENCE [LARGE SCALE GENOMIC DNA]</scope>
    <source>
        <strain evidence="2 3">OB49</strain>
    </source>
</reference>
<evidence type="ECO:0000256" key="1">
    <source>
        <dbReference type="SAM" id="MobiDB-lite"/>
    </source>
</evidence>
<proteinExistence type="predicted"/>
<feature type="compositionally biased region" description="Basic and acidic residues" evidence="1">
    <location>
        <begin position="43"/>
        <end position="64"/>
    </location>
</feature>
<dbReference type="RefSeq" id="WP_203025461.1">
    <property type="nucleotide sequence ID" value="NZ_JAFCXS010000001.1"/>
</dbReference>
<sequence>MMRRADVTLASLTAELHQMACRETDAVRDSQIHEAQQWLLDYRSTEQADRRSDSPLKALSERSDSVTVAGTGNGARRH</sequence>
<gene>
    <name evidence="2" type="ORF">JJB79_02755</name>
</gene>
<evidence type="ECO:0000313" key="3">
    <source>
        <dbReference type="Proteomes" id="UP000809137"/>
    </source>
</evidence>
<dbReference type="Proteomes" id="UP000809137">
    <property type="component" value="Unassembled WGS sequence"/>
</dbReference>
<keyword evidence="3" id="KW-1185">Reference proteome</keyword>
<protein>
    <submittedName>
        <fullName evidence="2">Uncharacterized protein</fullName>
    </submittedName>
</protein>
<evidence type="ECO:0000313" key="2">
    <source>
        <dbReference type="EMBL" id="MBM0746346.1"/>
    </source>
</evidence>
<accession>A0ABS1Z1S2</accession>